<dbReference type="AlphaFoldDB" id="A0A3E0GZF8"/>
<dbReference type="InterPro" id="IPR016024">
    <property type="entry name" value="ARM-type_fold"/>
</dbReference>
<protein>
    <submittedName>
        <fullName evidence="1">HEAT repeat protein</fullName>
    </submittedName>
</protein>
<evidence type="ECO:0000313" key="1">
    <source>
        <dbReference type="EMBL" id="REH35734.1"/>
    </source>
</evidence>
<name>A0A3E0GZF8_9PSEU</name>
<dbReference type="EMBL" id="QUNO01000017">
    <property type="protein sequence ID" value="REH35734.1"/>
    <property type="molecule type" value="Genomic_DNA"/>
</dbReference>
<keyword evidence="2" id="KW-1185">Reference proteome</keyword>
<reference evidence="1 2" key="1">
    <citation type="submission" date="2018-08" db="EMBL/GenBank/DDBJ databases">
        <title>Genomic Encyclopedia of Archaeal and Bacterial Type Strains, Phase II (KMG-II): from individual species to whole genera.</title>
        <authorList>
            <person name="Goeker M."/>
        </authorList>
    </citation>
    <scope>NUCLEOTIDE SEQUENCE [LARGE SCALE GENOMIC DNA]</scope>
    <source>
        <strain evidence="1 2">DSM 45791</strain>
    </source>
</reference>
<comment type="caution">
    <text evidence="1">The sequence shown here is derived from an EMBL/GenBank/DDBJ whole genome shotgun (WGS) entry which is preliminary data.</text>
</comment>
<accession>A0A3E0GZF8</accession>
<dbReference type="InterPro" id="IPR011989">
    <property type="entry name" value="ARM-like"/>
</dbReference>
<evidence type="ECO:0000313" key="2">
    <source>
        <dbReference type="Proteomes" id="UP000256269"/>
    </source>
</evidence>
<dbReference type="Pfam" id="PF13646">
    <property type="entry name" value="HEAT_2"/>
    <property type="match status" value="1"/>
</dbReference>
<proteinExistence type="predicted"/>
<dbReference type="Proteomes" id="UP000256269">
    <property type="component" value="Unassembled WGS sequence"/>
</dbReference>
<dbReference type="SUPFAM" id="SSF48371">
    <property type="entry name" value="ARM repeat"/>
    <property type="match status" value="1"/>
</dbReference>
<organism evidence="1 2">
    <name type="scientific">Kutzneria buriramensis</name>
    <dbReference type="NCBI Taxonomy" id="1045776"/>
    <lineage>
        <taxon>Bacteria</taxon>
        <taxon>Bacillati</taxon>
        <taxon>Actinomycetota</taxon>
        <taxon>Actinomycetes</taxon>
        <taxon>Pseudonocardiales</taxon>
        <taxon>Pseudonocardiaceae</taxon>
        <taxon>Kutzneria</taxon>
    </lineage>
</organism>
<dbReference type="Gene3D" id="1.25.10.10">
    <property type="entry name" value="Leucine-rich Repeat Variant"/>
    <property type="match status" value="1"/>
</dbReference>
<sequence length="496" mass="53375">MSGRRGRSLSTVAAGLLECGPTAVYLWLLRTTRMANPDPAIHTQSRFGGLLGHDGTFVSHIEAGRRPIPPDLRDRWLQLIGLDGGGLQRYLASVDARTHPVLSSPPYGQAQSQADFDLVDRALEGESLTPQQWARACDAAVTLRLPRTVRRFCRRAADAMSVCSSAEYRVMVTALAHLPGQAVTEAVRESVEASPTRGYHAIQILGELDGSLSGPVLRYFFRDLPDPWLERSLAESMRRVVSRGEVTTLVDDPSALQRSLVEGLGEASSWTSRIELANLAWALGPMPAQLQERVINESDADVRLVAHPALSESAQAAVSALREQAVASTLDKMYGSPVEDPLADRLAGLMITGRTRRARIHAAEALALSPYSDRVAGVLGSLTRAPAVEVRRAATQALQSFPTTPDVVASLTAAAQRDSDPSVRGRALGSLVFHSDGLPQEVLDTVIRDHDPEVRRSAVDLAHAAGNTPALRTAMADADPAIARHARLLDPAQITI</sequence>
<gene>
    <name evidence="1" type="ORF">BCF44_117122</name>
</gene>